<protein>
    <submittedName>
        <fullName evidence="1">Uncharacterized protein</fullName>
    </submittedName>
</protein>
<organism evidence="1 2">
    <name type="scientific">Caenorhabditis japonica</name>
    <dbReference type="NCBI Taxonomy" id="281687"/>
    <lineage>
        <taxon>Eukaryota</taxon>
        <taxon>Metazoa</taxon>
        <taxon>Ecdysozoa</taxon>
        <taxon>Nematoda</taxon>
        <taxon>Chromadorea</taxon>
        <taxon>Rhabditida</taxon>
        <taxon>Rhabditina</taxon>
        <taxon>Rhabditomorpha</taxon>
        <taxon>Rhabditoidea</taxon>
        <taxon>Rhabditidae</taxon>
        <taxon>Peloderinae</taxon>
        <taxon>Caenorhabditis</taxon>
    </lineage>
</organism>
<evidence type="ECO:0000313" key="2">
    <source>
        <dbReference type="Proteomes" id="UP000005237"/>
    </source>
</evidence>
<dbReference type="Proteomes" id="UP000005237">
    <property type="component" value="Unassembled WGS sequence"/>
</dbReference>
<reference evidence="1" key="2">
    <citation type="submission" date="2022-06" db="UniProtKB">
        <authorList>
            <consortium name="EnsemblMetazoa"/>
        </authorList>
    </citation>
    <scope>IDENTIFICATION</scope>
    <source>
        <strain evidence="1">DF5081</strain>
    </source>
</reference>
<reference evidence="2" key="1">
    <citation type="submission" date="2010-08" db="EMBL/GenBank/DDBJ databases">
        <authorList>
            <consortium name="Caenorhabditis japonica Sequencing Consortium"/>
            <person name="Wilson R.K."/>
        </authorList>
    </citation>
    <scope>NUCLEOTIDE SEQUENCE [LARGE SCALE GENOMIC DNA]</scope>
    <source>
        <strain evidence="2">DF5081</strain>
    </source>
</reference>
<evidence type="ECO:0000313" key="1">
    <source>
        <dbReference type="EnsemblMetazoa" id="CJA34163.1"/>
    </source>
</evidence>
<proteinExistence type="predicted"/>
<sequence length="81" mass="9343">MSSIVLAVANLDLAKLRAVYLQVDMVYDNRKNAAYAVLNMISRFKYKYNFASIFFNASEIFYKRVILLAVAWLVPNEICAR</sequence>
<accession>A0A8R1IKQ6</accession>
<dbReference type="AlphaFoldDB" id="A0A8R1IKQ6"/>
<dbReference type="EnsemblMetazoa" id="CJA34163.1">
    <property type="protein sequence ID" value="CJA34163.1"/>
    <property type="gene ID" value="WBGene00210010"/>
</dbReference>
<keyword evidence="2" id="KW-1185">Reference proteome</keyword>
<name>A0A8R1IKQ6_CAEJA</name>